<evidence type="ECO:0000256" key="5">
    <source>
        <dbReference type="SAM" id="Phobius"/>
    </source>
</evidence>
<evidence type="ECO:0000256" key="3">
    <source>
        <dbReference type="ARBA" id="ARBA00022989"/>
    </source>
</evidence>
<dbReference type="AlphaFoldDB" id="X1HB13"/>
<dbReference type="InterPro" id="IPR006977">
    <property type="entry name" value="Yip1_dom"/>
</dbReference>
<feature type="non-terminal residue" evidence="7">
    <location>
        <position position="1"/>
    </location>
</feature>
<comment type="caution">
    <text evidence="7">The sequence shown here is derived from an EMBL/GenBank/DDBJ whole genome shotgun (WGS) entry which is preliminary data.</text>
</comment>
<feature type="transmembrane region" description="Helical" evidence="5">
    <location>
        <begin position="175"/>
        <end position="193"/>
    </location>
</feature>
<proteinExistence type="predicted"/>
<protein>
    <recommendedName>
        <fullName evidence="6">Yip1 domain-containing protein</fullName>
    </recommendedName>
</protein>
<dbReference type="GO" id="GO:0016020">
    <property type="term" value="C:membrane"/>
    <property type="evidence" value="ECO:0007669"/>
    <property type="project" value="UniProtKB-SubCell"/>
</dbReference>
<evidence type="ECO:0000256" key="1">
    <source>
        <dbReference type="ARBA" id="ARBA00004141"/>
    </source>
</evidence>
<name>X1HB13_9ZZZZ</name>
<evidence type="ECO:0000313" key="7">
    <source>
        <dbReference type="EMBL" id="GAH54270.1"/>
    </source>
</evidence>
<feature type="transmembrane region" description="Helical" evidence="5">
    <location>
        <begin position="144"/>
        <end position="163"/>
    </location>
</feature>
<feature type="transmembrane region" description="Helical" evidence="5">
    <location>
        <begin position="25"/>
        <end position="47"/>
    </location>
</feature>
<organism evidence="7">
    <name type="scientific">marine sediment metagenome</name>
    <dbReference type="NCBI Taxonomy" id="412755"/>
    <lineage>
        <taxon>unclassified sequences</taxon>
        <taxon>metagenomes</taxon>
        <taxon>ecological metagenomes</taxon>
    </lineage>
</organism>
<gene>
    <name evidence="7" type="ORF">S03H2_30184</name>
</gene>
<reference evidence="7" key="1">
    <citation type="journal article" date="2014" name="Front. Microbiol.">
        <title>High frequency of phylogenetically diverse reductive dehalogenase-homologous genes in deep subseafloor sedimentary metagenomes.</title>
        <authorList>
            <person name="Kawai M."/>
            <person name="Futagami T."/>
            <person name="Toyoda A."/>
            <person name="Takaki Y."/>
            <person name="Nishi S."/>
            <person name="Hori S."/>
            <person name="Arai W."/>
            <person name="Tsubouchi T."/>
            <person name="Morono Y."/>
            <person name="Uchiyama I."/>
            <person name="Ito T."/>
            <person name="Fujiyama A."/>
            <person name="Inagaki F."/>
            <person name="Takami H."/>
        </authorList>
    </citation>
    <scope>NUCLEOTIDE SEQUENCE</scope>
    <source>
        <strain evidence="7">Expedition CK06-06</strain>
    </source>
</reference>
<keyword evidence="3 5" id="KW-1133">Transmembrane helix</keyword>
<evidence type="ECO:0000256" key="4">
    <source>
        <dbReference type="ARBA" id="ARBA00023136"/>
    </source>
</evidence>
<feature type="transmembrane region" description="Helical" evidence="5">
    <location>
        <begin position="67"/>
        <end position="96"/>
    </location>
</feature>
<dbReference type="Pfam" id="PF04893">
    <property type="entry name" value="Yip1"/>
    <property type="match status" value="1"/>
</dbReference>
<accession>X1HB13</accession>
<comment type="subcellular location">
    <subcellularLocation>
        <location evidence="1">Membrane</location>
        <topology evidence="1">Multi-pass membrane protein</topology>
    </subcellularLocation>
</comment>
<evidence type="ECO:0000259" key="6">
    <source>
        <dbReference type="Pfam" id="PF04893"/>
    </source>
</evidence>
<feature type="domain" description="Yip1" evidence="6">
    <location>
        <begin position="7"/>
        <end position="193"/>
    </location>
</feature>
<keyword evidence="4 5" id="KW-0472">Membrane</keyword>
<feature type="transmembrane region" description="Helical" evidence="5">
    <location>
        <begin position="108"/>
        <end position="132"/>
    </location>
</feature>
<sequence length="194" mass="22080">LLKYTLGIFLNSSTTFKYILEEKSIFYSLKTVIIFGLLYTAICFIAYSNHIEPITPPLLNIELSKFYLYAAIYCIPMFFLFWIVVAGFIQVLARYFGGKGSFEETLQVIGIGLYVPLYIMALIDLLIAIYILPGYLFKPNLILGNLYTIIPTIWSIITTIIASKEVQKLSWLKSIFITIIALLPVAALSFVFIR</sequence>
<keyword evidence="2 5" id="KW-0812">Transmembrane</keyword>
<dbReference type="EMBL" id="BARU01018251">
    <property type="protein sequence ID" value="GAH54270.1"/>
    <property type="molecule type" value="Genomic_DNA"/>
</dbReference>
<evidence type="ECO:0000256" key="2">
    <source>
        <dbReference type="ARBA" id="ARBA00022692"/>
    </source>
</evidence>